<reference evidence="4" key="1">
    <citation type="journal article" date="2014" name="Nat. Commun.">
        <title>Genomic adaptations of the halophilic Dead Sea filamentous fungus Eurotium rubrum.</title>
        <authorList>
            <person name="Kis-Papo T."/>
            <person name="Weig A.R."/>
            <person name="Riley R."/>
            <person name="Persoh D."/>
            <person name="Salamov A."/>
            <person name="Sun H."/>
            <person name="Lipzen A."/>
            <person name="Wasser S.P."/>
            <person name="Rambold G."/>
            <person name="Grigoriev I.V."/>
            <person name="Nevo E."/>
        </authorList>
    </citation>
    <scope>NUCLEOTIDE SEQUENCE [LARGE SCALE GENOMIC DNA]</scope>
    <source>
        <strain evidence="4">CBS 135680</strain>
    </source>
</reference>
<dbReference type="OrthoDB" id="408373at2759"/>
<dbReference type="SUPFAM" id="SSF53474">
    <property type="entry name" value="alpha/beta-Hydrolases"/>
    <property type="match status" value="1"/>
</dbReference>
<dbReference type="PANTHER" id="PTHR43798">
    <property type="entry name" value="MONOACYLGLYCEROL LIPASE"/>
    <property type="match status" value="1"/>
</dbReference>
<sequence length="211" mass="23051">MKIYYEVHSTIGPTLVLVSGYMGIANIWQPLLAKLGPKYRCITYDNHGFDQSFKPKSPEAYSVPCHAADLGSVIKALGNQIIECFVFIARSMGDNIATAYYHRNPHNVVGIVYTGAYFDGKLVGNFLTYDALTSGIESPSNCVDFYSNMGLDKSIALEAANWLAYARSDDAKALLSFEIGDIYSTIDVLGLIIQGAKDMATPVEGCVRPLQ</sequence>
<dbReference type="GeneID" id="63695534"/>
<dbReference type="EMBL" id="KK088442">
    <property type="protein sequence ID" value="EYE91667.1"/>
    <property type="molecule type" value="Genomic_DNA"/>
</dbReference>
<dbReference type="Gene3D" id="3.40.50.1820">
    <property type="entry name" value="alpha/beta hydrolase"/>
    <property type="match status" value="1"/>
</dbReference>
<dbReference type="GO" id="GO:0016020">
    <property type="term" value="C:membrane"/>
    <property type="evidence" value="ECO:0007669"/>
    <property type="project" value="TreeGrafter"/>
</dbReference>
<dbReference type="STRING" id="1388766.A0A017S3Z6"/>
<dbReference type="InterPro" id="IPR050266">
    <property type="entry name" value="AB_hydrolase_sf"/>
</dbReference>
<dbReference type="Pfam" id="PF00561">
    <property type="entry name" value="Abhydrolase_1"/>
    <property type="match status" value="1"/>
</dbReference>
<keyword evidence="4" id="KW-1185">Reference proteome</keyword>
<dbReference type="GO" id="GO:0016787">
    <property type="term" value="F:hydrolase activity"/>
    <property type="evidence" value="ECO:0007669"/>
    <property type="project" value="UniProtKB-KW"/>
</dbReference>
<organism evidence="3 4">
    <name type="scientific">Aspergillus ruber (strain CBS 135680)</name>
    <dbReference type="NCBI Taxonomy" id="1388766"/>
    <lineage>
        <taxon>Eukaryota</taxon>
        <taxon>Fungi</taxon>
        <taxon>Dikarya</taxon>
        <taxon>Ascomycota</taxon>
        <taxon>Pezizomycotina</taxon>
        <taxon>Eurotiomycetes</taxon>
        <taxon>Eurotiomycetidae</taxon>
        <taxon>Eurotiales</taxon>
        <taxon>Aspergillaceae</taxon>
        <taxon>Aspergillus</taxon>
        <taxon>Aspergillus subgen. Aspergillus</taxon>
    </lineage>
</organism>
<evidence type="ECO:0000313" key="4">
    <source>
        <dbReference type="Proteomes" id="UP000019804"/>
    </source>
</evidence>
<evidence type="ECO:0000313" key="3">
    <source>
        <dbReference type="EMBL" id="EYE91667.1"/>
    </source>
</evidence>
<accession>A0A017S3Z6</accession>
<protein>
    <submittedName>
        <fullName evidence="3">Putative alpha/beta fold family hydrolase</fullName>
    </submittedName>
</protein>
<name>A0A017S3Z6_ASPRC</name>
<dbReference type="InterPro" id="IPR000073">
    <property type="entry name" value="AB_hydrolase_1"/>
</dbReference>
<feature type="domain" description="AB hydrolase-1" evidence="2">
    <location>
        <begin position="13"/>
        <end position="116"/>
    </location>
</feature>
<dbReference type="RefSeq" id="XP_040635357.1">
    <property type="nucleotide sequence ID" value="XM_040780410.1"/>
</dbReference>
<proteinExistence type="predicted"/>
<evidence type="ECO:0000256" key="1">
    <source>
        <dbReference type="ARBA" id="ARBA00022801"/>
    </source>
</evidence>
<evidence type="ECO:0000259" key="2">
    <source>
        <dbReference type="Pfam" id="PF00561"/>
    </source>
</evidence>
<dbReference type="PANTHER" id="PTHR43798:SF31">
    <property type="entry name" value="AB HYDROLASE SUPERFAMILY PROTEIN YCLE"/>
    <property type="match status" value="1"/>
</dbReference>
<dbReference type="Proteomes" id="UP000019804">
    <property type="component" value="Unassembled WGS sequence"/>
</dbReference>
<dbReference type="InterPro" id="IPR029058">
    <property type="entry name" value="AB_hydrolase_fold"/>
</dbReference>
<dbReference type="AlphaFoldDB" id="A0A017S3Z6"/>
<keyword evidence="1 3" id="KW-0378">Hydrolase</keyword>
<dbReference type="HOGENOM" id="CLU_020336_50_1_1"/>
<gene>
    <name evidence="3" type="ORF">EURHEDRAFT_405806</name>
</gene>